<evidence type="ECO:0000313" key="4">
    <source>
        <dbReference type="Proteomes" id="UP001353858"/>
    </source>
</evidence>
<keyword evidence="2" id="KW-0472">Membrane</keyword>
<gene>
    <name evidence="3" type="ORF">RN001_005661</name>
</gene>
<dbReference type="AlphaFoldDB" id="A0AAN7PC65"/>
<comment type="caution">
    <text evidence="3">The sequence shown here is derived from an EMBL/GenBank/DDBJ whole genome shotgun (WGS) entry which is preliminary data.</text>
</comment>
<evidence type="ECO:0000256" key="2">
    <source>
        <dbReference type="SAM" id="Phobius"/>
    </source>
</evidence>
<feature type="region of interest" description="Disordered" evidence="1">
    <location>
        <begin position="603"/>
        <end position="632"/>
    </location>
</feature>
<keyword evidence="2" id="KW-0812">Transmembrane</keyword>
<feature type="region of interest" description="Disordered" evidence="1">
    <location>
        <begin position="647"/>
        <end position="675"/>
    </location>
</feature>
<proteinExistence type="predicted"/>
<sequence>MRVINSEVYINSGIYLERLPNISFYQTTRQVLFKFSQPKSLIEKSKCNQFCIDHKKLCEFLQFSKDYFSHVNTNLENRQINDNERILADDGEIFDFQYATRNHVKRMFTNNYEIAVLMKRVMNRGDIVIHEGQYQTNLDNYIKNISCNEKNFFELVMLDYNQRYDWTRSFVNMCQNKKLQLDIVTMDILSNVLDLVKINISKDDYVIALTTVSQYYSMPLIECIISQDVAIIGIHIPILKKELKDLVMKKVVTPTFAWNEYTCSVNIPSFTVALVQRNSEWTILVPKCDPFKEELCLVSEAHNTETIALLCVRQVLTGGTMKQFMSVCPINCRETGKQNQFITPIGSHKFLVTHPKENLTLQCPEKHHNLTINPNIGSLWVDIPCYCYFKDNSLKNIYPTYPCVDKTITYSTRQVIPAVWSKFPGLTLPSWETTMPQFDNLNSCLNEAWIENHQDEVSTPKITYFVIMNFILIIVVSCTYTYLYVQLRHKFLYYTPYKVNPSDKKSFNIKKVKFSNPVVTFTKLHERPLPETPIQEEENEYLSPDEINLPSTSTTTSSQCTAPIRSTSAREDTNAPSSSKDTSHYVNMNQQLLQECLSDKDDNEVFEPAGTLDKYEPDSCENSDSDLSYKGYQPSNKRVKVLRKISVGKLNDDDLQSTEKNDLEQSTSTGKTTNL</sequence>
<dbReference type="EMBL" id="JARPUR010000002">
    <property type="protein sequence ID" value="KAK4882342.1"/>
    <property type="molecule type" value="Genomic_DNA"/>
</dbReference>
<name>A0AAN7PC65_9COLE</name>
<accession>A0AAN7PC65</accession>
<reference evidence="4" key="1">
    <citation type="submission" date="2023-01" db="EMBL/GenBank/DDBJ databases">
        <title>Key to firefly adult light organ development and bioluminescence: homeobox transcription factors regulate luciferase expression and transportation to peroxisome.</title>
        <authorList>
            <person name="Fu X."/>
        </authorList>
    </citation>
    <scope>NUCLEOTIDE SEQUENCE [LARGE SCALE GENOMIC DNA]</scope>
</reference>
<evidence type="ECO:0000313" key="3">
    <source>
        <dbReference type="EMBL" id="KAK4882342.1"/>
    </source>
</evidence>
<feature type="compositionally biased region" description="Polar residues" evidence="1">
    <location>
        <begin position="574"/>
        <end position="584"/>
    </location>
</feature>
<feature type="region of interest" description="Disordered" evidence="1">
    <location>
        <begin position="527"/>
        <end position="584"/>
    </location>
</feature>
<keyword evidence="4" id="KW-1185">Reference proteome</keyword>
<dbReference type="Proteomes" id="UP001353858">
    <property type="component" value="Unassembled WGS sequence"/>
</dbReference>
<protein>
    <submittedName>
        <fullName evidence="3">Uncharacterized protein</fullName>
    </submittedName>
</protein>
<feature type="transmembrane region" description="Helical" evidence="2">
    <location>
        <begin position="462"/>
        <end position="485"/>
    </location>
</feature>
<feature type="compositionally biased region" description="Polar residues" evidence="1">
    <location>
        <begin position="664"/>
        <end position="675"/>
    </location>
</feature>
<keyword evidence="2" id="KW-1133">Transmembrane helix</keyword>
<organism evidence="3 4">
    <name type="scientific">Aquatica leii</name>
    <dbReference type="NCBI Taxonomy" id="1421715"/>
    <lineage>
        <taxon>Eukaryota</taxon>
        <taxon>Metazoa</taxon>
        <taxon>Ecdysozoa</taxon>
        <taxon>Arthropoda</taxon>
        <taxon>Hexapoda</taxon>
        <taxon>Insecta</taxon>
        <taxon>Pterygota</taxon>
        <taxon>Neoptera</taxon>
        <taxon>Endopterygota</taxon>
        <taxon>Coleoptera</taxon>
        <taxon>Polyphaga</taxon>
        <taxon>Elateriformia</taxon>
        <taxon>Elateroidea</taxon>
        <taxon>Lampyridae</taxon>
        <taxon>Luciolinae</taxon>
        <taxon>Aquatica</taxon>
    </lineage>
</organism>
<evidence type="ECO:0000256" key="1">
    <source>
        <dbReference type="SAM" id="MobiDB-lite"/>
    </source>
</evidence>